<dbReference type="AlphaFoldDB" id="A0AAD3T2U3"/>
<accession>A0AAD3T2U3</accession>
<name>A0AAD3T2U3_NEPGR</name>
<gene>
    <name evidence="2" type="ORF">Nepgr_023436</name>
</gene>
<evidence type="ECO:0000313" key="2">
    <source>
        <dbReference type="EMBL" id="GMH21594.1"/>
    </source>
</evidence>
<evidence type="ECO:0000313" key="3">
    <source>
        <dbReference type="Proteomes" id="UP001279734"/>
    </source>
</evidence>
<feature type="region of interest" description="Disordered" evidence="1">
    <location>
        <begin position="450"/>
        <end position="471"/>
    </location>
</feature>
<sequence length="600" mass="68227">MDFGSGSVIFEGADYLSDYLSERQWRKRGGSMKQTLDSAGDYLVDVDYMIFLHKLQDFRERQSLEEEEDTDPQYKMFMADSKGYGNAYVLEAPTGYGAPVYVKYEFEDESSAKKRRKIPRLRCSGVLSRERRSLGLEDDSALNSKEPKYKRESRPRYSLRGLSCNSSKEINDLGVKQSLVVNADSALNSHKPKSRRRSGSRYSLRGLWCNSRGEVNDLGVEHSLGVDGDLVVNSEEPQSRKGSRSTYCLRRLRCRPSKEVNYLGVEHSLGVDANSALNSEDPKSRKGSRSTYNLRSFRCKSSNEINDLGVLHSLGVDNDSALNFKVPKSGKGSSLRGLRCKPSSEINYSGVVHSLGVNANSALNSEDPKSRKRSRLKYSLRDLSFRRCIERNDCAVEMGYNINHSSPQNCKQEVQGDLVDETYQIFLNHLKVDGELIVFVHEDGKRLTYEDDEESSSGFQKETRKTAPSCSSDKLGKADQCCIENPNISFRERVMKILRKPFSRNELDKLWEEAKCRKPVIHYRQTRTGKDKPYTVPGHLGKSYLDHHNDLEDEIDKAKLDHCKVLNLLRGFFFWLQHLSNKGAFLPWKDELCKAVMPGS</sequence>
<comment type="caution">
    <text evidence="2">The sequence shown here is derived from an EMBL/GenBank/DDBJ whole genome shotgun (WGS) entry which is preliminary data.</text>
</comment>
<proteinExistence type="predicted"/>
<dbReference type="PANTHER" id="PTHR34194:SF2">
    <property type="entry name" value="F14J8.16 PROTEIN"/>
    <property type="match status" value="1"/>
</dbReference>
<organism evidence="2 3">
    <name type="scientific">Nepenthes gracilis</name>
    <name type="common">Slender pitcher plant</name>
    <dbReference type="NCBI Taxonomy" id="150966"/>
    <lineage>
        <taxon>Eukaryota</taxon>
        <taxon>Viridiplantae</taxon>
        <taxon>Streptophyta</taxon>
        <taxon>Embryophyta</taxon>
        <taxon>Tracheophyta</taxon>
        <taxon>Spermatophyta</taxon>
        <taxon>Magnoliopsida</taxon>
        <taxon>eudicotyledons</taxon>
        <taxon>Gunneridae</taxon>
        <taxon>Pentapetalae</taxon>
        <taxon>Caryophyllales</taxon>
        <taxon>Nepenthaceae</taxon>
        <taxon>Nepenthes</taxon>
    </lineage>
</organism>
<protein>
    <submittedName>
        <fullName evidence="2">Uncharacterized protein</fullName>
    </submittedName>
</protein>
<dbReference type="Proteomes" id="UP001279734">
    <property type="component" value="Unassembled WGS sequence"/>
</dbReference>
<reference evidence="2" key="1">
    <citation type="submission" date="2023-05" db="EMBL/GenBank/DDBJ databases">
        <title>Nepenthes gracilis genome sequencing.</title>
        <authorList>
            <person name="Fukushima K."/>
        </authorList>
    </citation>
    <scope>NUCLEOTIDE SEQUENCE</scope>
    <source>
        <strain evidence="2">SING2019-196</strain>
    </source>
</reference>
<feature type="compositionally biased region" description="Polar residues" evidence="1">
    <location>
        <begin position="456"/>
        <end position="471"/>
    </location>
</feature>
<keyword evidence="3" id="KW-1185">Reference proteome</keyword>
<dbReference type="EMBL" id="BSYO01000023">
    <property type="protein sequence ID" value="GMH21594.1"/>
    <property type="molecule type" value="Genomic_DNA"/>
</dbReference>
<dbReference type="PANTHER" id="PTHR34194">
    <property type="entry name" value="F14J8.16 PROTEIN"/>
    <property type="match status" value="1"/>
</dbReference>
<evidence type="ECO:0000256" key="1">
    <source>
        <dbReference type="SAM" id="MobiDB-lite"/>
    </source>
</evidence>